<evidence type="ECO:0000256" key="8">
    <source>
        <dbReference type="SAM" id="MobiDB-lite"/>
    </source>
</evidence>
<proteinExistence type="inferred from homology"/>
<evidence type="ECO:0000259" key="9">
    <source>
        <dbReference type="PROSITE" id="PS50928"/>
    </source>
</evidence>
<comment type="caution">
    <text evidence="10">The sequence shown here is derived from an EMBL/GenBank/DDBJ whole genome shotgun (WGS) entry which is preliminary data.</text>
</comment>
<dbReference type="GO" id="GO:0055085">
    <property type="term" value="P:transmembrane transport"/>
    <property type="evidence" value="ECO:0007669"/>
    <property type="project" value="InterPro"/>
</dbReference>
<dbReference type="AlphaFoldDB" id="A0A367F6B9"/>
<keyword evidence="3" id="KW-1003">Cell membrane</keyword>
<dbReference type="InterPro" id="IPR000515">
    <property type="entry name" value="MetI-like"/>
</dbReference>
<dbReference type="Proteomes" id="UP000253094">
    <property type="component" value="Unassembled WGS sequence"/>
</dbReference>
<comment type="subcellular location">
    <subcellularLocation>
        <location evidence="1 7">Cell membrane</location>
        <topology evidence="1 7">Multi-pass membrane protein</topology>
    </subcellularLocation>
</comment>
<dbReference type="Gene3D" id="1.10.3720.10">
    <property type="entry name" value="MetI-like"/>
    <property type="match status" value="1"/>
</dbReference>
<feature type="transmembrane region" description="Helical" evidence="7">
    <location>
        <begin position="138"/>
        <end position="157"/>
    </location>
</feature>
<evidence type="ECO:0000313" key="11">
    <source>
        <dbReference type="Proteomes" id="UP000253094"/>
    </source>
</evidence>
<evidence type="ECO:0000256" key="4">
    <source>
        <dbReference type="ARBA" id="ARBA00022692"/>
    </source>
</evidence>
<reference evidence="10 11" key="1">
    <citation type="submission" date="2018-06" db="EMBL/GenBank/DDBJ databases">
        <title>Sphaerisporangium craniellae sp. nov., isolated from a marine sponge in the South China Sea.</title>
        <authorList>
            <person name="Li L."/>
        </authorList>
    </citation>
    <scope>NUCLEOTIDE SEQUENCE [LARGE SCALE GENOMIC DNA]</scope>
    <source>
        <strain evidence="10 11">CCTCC AA 208026</strain>
    </source>
</reference>
<keyword evidence="11" id="KW-1185">Reference proteome</keyword>
<dbReference type="PANTHER" id="PTHR43227">
    <property type="entry name" value="BLL4140 PROTEIN"/>
    <property type="match status" value="1"/>
</dbReference>
<evidence type="ECO:0000256" key="3">
    <source>
        <dbReference type="ARBA" id="ARBA00022475"/>
    </source>
</evidence>
<keyword evidence="6 7" id="KW-0472">Membrane</keyword>
<dbReference type="CDD" id="cd06261">
    <property type="entry name" value="TM_PBP2"/>
    <property type="match status" value="1"/>
</dbReference>
<feature type="transmembrane region" description="Helical" evidence="7">
    <location>
        <begin position="187"/>
        <end position="208"/>
    </location>
</feature>
<organism evidence="10 11">
    <name type="scientific">Sphaerisporangium album</name>
    <dbReference type="NCBI Taxonomy" id="509200"/>
    <lineage>
        <taxon>Bacteria</taxon>
        <taxon>Bacillati</taxon>
        <taxon>Actinomycetota</taxon>
        <taxon>Actinomycetes</taxon>
        <taxon>Streptosporangiales</taxon>
        <taxon>Streptosporangiaceae</taxon>
        <taxon>Sphaerisporangium</taxon>
    </lineage>
</organism>
<dbReference type="RefSeq" id="WP_114032382.1">
    <property type="nucleotide sequence ID" value="NZ_QOIL01000021.1"/>
</dbReference>
<dbReference type="OrthoDB" id="34224at2"/>
<dbReference type="PROSITE" id="PS50928">
    <property type="entry name" value="ABC_TM1"/>
    <property type="match status" value="1"/>
</dbReference>
<feature type="region of interest" description="Disordered" evidence="8">
    <location>
        <begin position="1"/>
        <end position="22"/>
    </location>
</feature>
<keyword evidence="5 7" id="KW-1133">Transmembrane helix</keyword>
<gene>
    <name evidence="10" type="ORF">DQ384_30755</name>
</gene>
<feature type="transmembrane region" description="Helical" evidence="7">
    <location>
        <begin position="245"/>
        <end position="266"/>
    </location>
</feature>
<evidence type="ECO:0000256" key="6">
    <source>
        <dbReference type="ARBA" id="ARBA00023136"/>
    </source>
</evidence>
<feature type="transmembrane region" description="Helical" evidence="7">
    <location>
        <begin position="294"/>
        <end position="316"/>
    </location>
</feature>
<accession>A0A367F6B9</accession>
<evidence type="ECO:0000313" key="10">
    <source>
        <dbReference type="EMBL" id="RCG25893.1"/>
    </source>
</evidence>
<dbReference type="EMBL" id="QOIL01000021">
    <property type="protein sequence ID" value="RCG25893.1"/>
    <property type="molecule type" value="Genomic_DNA"/>
</dbReference>
<dbReference type="InterPro" id="IPR050809">
    <property type="entry name" value="UgpAE/MalFG_permease"/>
</dbReference>
<dbReference type="SUPFAM" id="SSF161098">
    <property type="entry name" value="MetI-like"/>
    <property type="match status" value="1"/>
</dbReference>
<evidence type="ECO:0000256" key="5">
    <source>
        <dbReference type="ARBA" id="ARBA00022989"/>
    </source>
</evidence>
<feature type="transmembrane region" description="Helical" evidence="7">
    <location>
        <begin position="39"/>
        <end position="61"/>
    </location>
</feature>
<dbReference type="PANTHER" id="PTHR43227:SF8">
    <property type="entry name" value="DIACETYLCHITOBIOSE UPTAKE SYSTEM PERMEASE PROTEIN DASB"/>
    <property type="match status" value="1"/>
</dbReference>
<dbReference type="Pfam" id="PF00528">
    <property type="entry name" value="BPD_transp_1"/>
    <property type="match status" value="1"/>
</dbReference>
<keyword evidence="4 7" id="KW-0812">Transmembrane</keyword>
<evidence type="ECO:0000256" key="1">
    <source>
        <dbReference type="ARBA" id="ARBA00004651"/>
    </source>
</evidence>
<evidence type="ECO:0000256" key="2">
    <source>
        <dbReference type="ARBA" id="ARBA00022448"/>
    </source>
</evidence>
<protein>
    <submittedName>
        <fullName evidence="10">Sugar ABC transporter permease</fullName>
    </submittedName>
</protein>
<feature type="domain" description="ABC transmembrane type-1" evidence="9">
    <location>
        <begin position="98"/>
        <end position="313"/>
    </location>
</feature>
<sequence length="322" mass="34099">MTRPTPDSVVDPPATSPGPAAVTRKRGHARAAGLRTPRWVGWLFVAPALGVYAVFVLRPIALTVQYSMYRWDGIGPSTWAGLGNYARVFTDPDLYDSILNAVKLIVFFSVIPVVLGLMSASTIRRIAASRLALVGRTVLFLPQVIPLVAAGIAWSWLLSSAGLVNQLLTSVGLGGVARAWLGDFSTALPAVGVIGAWVLLGLCTILLLSGMSKIDPALYEAARMDGAGPLREFLSITVPSLRQEIGVCVTVTVIAALASFDIVYVSTQGGPGNATMVPGLEIYYLAFSERQVGIASALAVVLMVLVLVVALPIQWLTKDRSS</sequence>
<feature type="transmembrane region" description="Helical" evidence="7">
    <location>
        <begin position="98"/>
        <end position="117"/>
    </location>
</feature>
<evidence type="ECO:0000256" key="7">
    <source>
        <dbReference type="RuleBase" id="RU363032"/>
    </source>
</evidence>
<keyword evidence="2 7" id="KW-0813">Transport</keyword>
<comment type="similarity">
    <text evidence="7">Belongs to the binding-protein-dependent transport system permease family.</text>
</comment>
<dbReference type="InterPro" id="IPR035906">
    <property type="entry name" value="MetI-like_sf"/>
</dbReference>
<name>A0A367F6B9_9ACTN</name>
<dbReference type="GO" id="GO:0005886">
    <property type="term" value="C:plasma membrane"/>
    <property type="evidence" value="ECO:0007669"/>
    <property type="project" value="UniProtKB-SubCell"/>
</dbReference>